<keyword evidence="4" id="KW-1185">Reference proteome</keyword>
<dbReference type="AlphaFoldDB" id="A0A6M1TU97"/>
<evidence type="ECO:0000313" key="4">
    <source>
        <dbReference type="Proteomes" id="UP000474758"/>
    </source>
</evidence>
<dbReference type="Proteomes" id="UP000474758">
    <property type="component" value="Unassembled WGS sequence"/>
</dbReference>
<evidence type="ECO:0000313" key="3">
    <source>
        <dbReference type="EMBL" id="NGQ91327.1"/>
    </source>
</evidence>
<feature type="transmembrane region" description="Helical" evidence="2">
    <location>
        <begin position="17"/>
        <end position="36"/>
    </location>
</feature>
<sequence>MSRILARSVTADLCGRFFNLLLFILLLPFVLALAALPQPAARRAGQPAAAVPPAPGGRGRKAT</sequence>
<dbReference type="EMBL" id="JAALFE010000009">
    <property type="protein sequence ID" value="NGQ91327.1"/>
    <property type="molecule type" value="Genomic_DNA"/>
</dbReference>
<accession>A0A6M1TU97</accession>
<name>A0A6M1TU97_9RHOB</name>
<keyword evidence="2" id="KW-0472">Membrane</keyword>
<keyword evidence="2" id="KW-0812">Transmembrane</keyword>
<organism evidence="3 4">
    <name type="scientific">Paragemmobacter kunshanensis</name>
    <dbReference type="NCBI Taxonomy" id="2583234"/>
    <lineage>
        <taxon>Bacteria</taxon>
        <taxon>Pseudomonadati</taxon>
        <taxon>Pseudomonadota</taxon>
        <taxon>Alphaproteobacteria</taxon>
        <taxon>Rhodobacterales</taxon>
        <taxon>Paracoccaceae</taxon>
        <taxon>Paragemmobacter</taxon>
    </lineage>
</organism>
<protein>
    <submittedName>
        <fullName evidence="3">Uncharacterized protein</fullName>
    </submittedName>
</protein>
<keyword evidence="2" id="KW-1133">Transmembrane helix</keyword>
<gene>
    <name evidence="3" type="ORF">G5V65_10495</name>
</gene>
<proteinExistence type="predicted"/>
<comment type="caution">
    <text evidence="3">The sequence shown here is derived from an EMBL/GenBank/DDBJ whole genome shotgun (WGS) entry which is preliminary data.</text>
</comment>
<dbReference type="RefSeq" id="WP_165049747.1">
    <property type="nucleotide sequence ID" value="NZ_JAALFE010000009.1"/>
</dbReference>
<feature type="region of interest" description="Disordered" evidence="1">
    <location>
        <begin position="42"/>
        <end position="63"/>
    </location>
</feature>
<evidence type="ECO:0000256" key="2">
    <source>
        <dbReference type="SAM" id="Phobius"/>
    </source>
</evidence>
<reference evidence="3 4" key="1">
    <citation type="submission" date="2020-02" db="EMBL/GenBank/DDBJ databases">
        <title>Rhodobacter translucens sp. nov., a novel bacterium isolated from activated sludge.</title>
        <authorList>
            <person name="Liu J."/>
        </authorList>
    </citation>
    <scope>NUCLEOTIDE SEQUENCE [LARGE SCALE GENOMIC DNA]</scope>
    <source>
        <strain evidence="3 4">HX-7-19</strain>
    </source>
</reference>
<evidence type="ECO:0000256" key="1">
    <source>
        <dbReference type="SAM" id="MobiDB-lite"/>
    </source>
</evidence>